<dbReference type="AlphaFoldDB" id="A0AAE9Y995"/>
<feature type="transmembrane region" description="Helical" evidence="5">
    <location>
        <begin position="215"/>
        <end position="236"/>
    </location>
</feature>
<dbReference type="Pfam" id="PF05090">
    <property type="entry name" value="HTTM"/>
    <property type="match status" value="1"/>
</dbReference>
<feature type="transmembrane region" description="Helical" evidence="5">
    <location>
        <begin position="21"/>
        <end position="40"/>
    </location>
</feature>
<evidence type="ECO:0000256" key="3">
    <source>
        <dbReference type="ARBA" id="ARBA00022989"/>
    </source>
</evidence>
<dbReference type="PANTHER" id="PTHR39535:SF2">
    <property type="entry name" value="HTTM DOMAIN-CONTAINING PROTEIN"/>
    <property type="match status" value="1"/>
</dbReference>
<protein>
    <submittedName>
        <fullName evidence="7">HTTM domain-containing protein</fullName>
    </submittedName>
</protein>
<feature type="transmembrane region" description="Helical" evidence="5">
    <location>
        <begin position="76"/>
        <end position="109"/>
    </location>
</feature>
<feature type="domain" description="HTTM-like" evidence="6">
    <location>
        <begin position="12"/>
        <end position="280"/>
    </location>
</feature>
<dbReference type="RefSeq" id="WP_272736395.1">
    <property type="nucleotide sequence ID" value="NZ_CP116942.1"/>
</dbReference>
<dbReference type="InterPro" id="IPR011020">
    <property type="entry name" value="HTTM-like"/>
</dbReference>
<keyword evidence="4 5" id="KW-0472">Membrane</keyword>
<keyword evidence="2 5" id="KW-0812">Transmembrane</keyword>
<reference evidence="7" key="1">
    <citation type="submission" date="2023-01" db="EMBL/GenBank/DDBJ databases">
        <title>The diversity of Class Acidimicrobiia in South China Sea sediment environments and the proposal of Iamia marina sp. nov., a novel species of the genus Iamia.</title>
        <authorList>
            <person name="He Y."/>
            <person name="Tian X."/>
        </authorList>
    </citation>
    <scope>NUCLEOTIDE SEQUENCE</scope>
    <source>
        <strain evidence="7">DSM 19957</strain>
    </source>
</reference>
<evidence type="ECO:0000259" key="6">
    <source>
        <dbReference type="SMART" id="SM00752"/>
    </source>
</evidence>
<gene>
    <name evidence="7" type="ORF">PO878_20485</name>
</gene>
<feature type="transmembrane region" description="Helical" evidence="5">
    <location>
        <begin position="243"/>
        <end position="275"/>
    </location>
</feature>
<comment type="subcellular location">
    <subcellularLocation>
        <location evidence="1">Endomembrane system</location>
        <topology evidence="1">Multi-pass membrane protein</topology>
    </subcellularLocation>
</comment>
<evidence type="ECO:0000256" key="2">
    <source>
        <dbReference type="ARBA" id="ARBA00022692"/>
    </source>
</evidence>
<evidence type="ECO:0000313" key="8">
    <source>
        <dbReference type="Proteomes" id="UP001216390"/>
    </source>
</evidence>
<dbReference type="KEGG" id="ima:PO878_20485"/>
<dbReference type="InterPro" id="IPR053934">
    <property type="entry name" value="HTTM_dom"/>
</dbReference>
<evidence type="ECO:0000256" key="4">
    <source>
        <dbReference type="ARBA" id="ARBA00023136"/>
    </source>
</evidence>
<keyword evidence="8" id="KW-1185">Reference proteome</keyword>
<dbReference type="SMART" id="SM00752">
    <property type="entry name" value="HTTM"/>
    <property type="match status" value="1"/>
</dbReference>
<evidence type="ECO:0000313" key="7">
    <source>
        <dbReference type="EMBL" id="WCO66873.1"/>
    </source>
</evidence>
<name>A0AAE9Y995_9ACTN</name>
<dbReference type="InterPro" id="IPR052964">
    <property type="entry name" value="Sporulation_signal_mat"/>
</dbReference>
<keyword evidence="3 5" id="KW-1133">Transmembrane helix</keyword>
<evidence type="ECO:0000256" key="1">
    <source>
        <dbReference type="ARBA" id="ARBA00004127"/>
    </source>
</evidence>
<dbReference type="PANTHER" id="PTHR39535">
    <property type="entry name" value="SPORULATION-DELAYING PROTEIN SDPB"/>
    <property type="match status" value="1"/>
</dbReference>
<proteinExistence type="predicted"/>
<accession>A0AAE9Y995</accession>
<dbReference type="Proteomes" id="UP001216390">
    <property type="component" value="Chromosome"/>
</dbReference>
<dbReference type="GO" id="GO:0012505">
    <property type="term" value="C:endomembrane system"/>
    <property type="evidence" value="ECO:0007669"/>
    <property type="project" value="UniProtKB-SubCell"/>
</dbReference>
<organism evidence="7 8">
    <name type="scientific">Iamia majanohamensis</name>
    <dbReference type="NCBI Taxonomy" id="467976"/>
    <lineage>
        <taxon>Bacteria</taxon>
        <taxon>Bacillati</taxon>
        <taxon>Actinomycetota</taxon>
        <taxon>Acidimicrobiia</taxon>
        <taxon>Acidimicrobiales</taxon>
        <taxon>Iamiaceae</taxon>
        <taxon>Iamia</taxon>
    </lineage>
</organism>
<sequence>MTAARRATDWFLVPQRAEPLALLRIGFGLLVLVWCLAVAGDATTFFGPEGLLPGYAGTASPLAVLSWWTGPAAAPVVLAVLALAGAALVVGWHTRLAALLVFVGVLSLQRRDPFVLNGGDLLLRIMALAVVAMPTGRVASLDARRAARRGRPLSPVASVWALRLLQVQVAVLYADSVWEKLAGETWRDGTAVGRAVSAEHLQRLVVPEWFLSNTFLVALATWGALAVEAAIPALVWNRRWRPWVLGAGVALHLGIEVTLDLGFFPATILVSYLAFVPPETARHVLARIGLLDDDRPAPVEVARPTEALSQGGGRMAG</sequence>
<feature type="transmembrane region" description="Helical" evidence="5">
    <location>
        <begin position="121"/>
        <end position="141"/>
    </location>
</feature>
<dbReference type="EMBL" id="CP116942">
    <property type="protein sequence ID" value="WCO66873.1"/>
    <property type="molecule type" value="Genomic_DNA"/>
</dbReference>
<evidence type="ECO:0000256" key="5">
    <source>
        <dbReference type="SAM" id="Phobius"/>
    </source>
</evidence>